<evidence type="ECO:0000313" key="3">
    <source>
        <dbReference type="Proteomes" id="UP001608902"/>
    </source>
</evidence>
<feature type="region of interest" description="Disordered" evidence="1">
    <location>
        <begin position="87"/>
        <end position="109"/>
    </location>
</feature>
<comment type="caution">
    <text evidence="2">The sequence shown here is derived from an EMBL/GenBank/DDBJ whole genome shotgun (WGS) entry which is preliminary data.</text>
</comment>
<sequence>MVMASPMSYGGPITLGPPQHVSPVSFHPNHVIGVNGFIAYPNAVFPRPLYAQDAVMRQQMFKYGMQPQQFIAPPPSPMVYQSFVNGHQRRSSMQHHKSPKNPYNKAGVNSHKGLLTVQSAAALSELESCQTAMARQDSKSDVRPPARETQVNV</sequence>
<reference evidence="2 3" key="1">
    <citation type="submission" date="2024-08" db="EMBL/GenBank/DDBJ databases">
        <title>Gnathostoma spinigerum genome.</title>
        <authorList>
            <person name="Gonzalez-Bertolin B."/>
            <person name="Monzon S."/>
            <person name="Zaballos A."/>
            <person name="Jimenez P."/>
            <person name="Dekumyoy P."/>
            <person name="Varona S."/>
            <person name="Cuesta I."/>
            <person name="Sumanam S."/>
            <person name="Adisakwattana P."/>
            <person name="Gasser R.B."/>
            <person name="Hernandez-Gonzalez A."/>
            <person name="Young N.D."/>
            <person name="Perteguer M.J."/>
        </authorList>
    </citation>
    <scope>NUCLEOTIDE SEQUENCE [LARGE SCALE GENOMIC DNA]</scope>
    <source>
        <strain evidence="2">AL3</strain>
        <tissue evidence="2">Liver</tissue>
    </source>
</reference>
<protein>
    <submittedName>
        <fullName evidence="2">Uncharacterized protein</fullName>
    </submittedName>
</protein>
<evidence type="ECO:0000313" key="2">
    <source>
        <dbReference type="EMBL" id="MFH4978923.1"/>
    </source>
</evidence>
<feature type="compositionally biased region" description="Basic residues" evidence="1">
    <location>
        <begin position="87"/>
        <end position="99"/>
    </location>
</feature>
<feature type="compositionally biased region" description="Basic and acidic residues" evidence="1">
    <location>
        <begin position="136"/>
        <end position="146"/>
    </location>
</feature>
<evidence type="ECO:0000256" key="1">
    <source>
        <dbReference type="SAM" id="MobiDB-lite"/>
    </source>
</evidence>
<proteinExistence type="predicted"/>
<name>A0ABD6EG12_9BILA</name>
<feature type="region of interest" description="Disordered" evidence="1">
    <location>
        <begin position="132"/>
        <end position="153"/>
    </location>
</feature>
<dbReference type="Proteomes" id="UP001608902">
    <property type="component" value="Unassembled WGS sequence"/>
</dbReference>
<dbReference type="EMBL" id="JBGFUD010003665">
    <property type="protein sequence ID" value="MFH4978923.1"/>
    <property type="molecule type" value="Genomic_DNA"/>
</dbReference>
<gene>
    <name evidence="2" type="ORF">AB6A40_005632</name>
</gene>
<keyword evidence="3" id="KW-1185">Reference proteome</keyword>
<dbReference type="AlphaFoldDB" id="A0ABD6EG12"/>
<organism evidence="2 3">
    <name type="scientific">Gnathostoma spinigerum</name>
    <dbReference type="NCBI Taxonomy" id="75299"/>
    <lineage>
        <taxon>Eukaryota</taxon>
        <taxon>Metazoa</taxon>
        <taxon>Ecdysozoa</taxon>
        <taxon>Nematoda</taxon>
        <taxon>Chromadorea</taxon>
        <taxon>Rhabditida</taxon>
        <taxon>Spirurina</taxon>
        <taxon>Gnathostomatomorpha</taxon>
        <taxon>Gnathostomatoidea</taxon>
        <taxon>Gnathostomatidae</taxon>
        <taxon>Gnathostoma</taxon>
    </lineage>
</organism>
<accession>A0ABD6EG12</accession>